<dbReference type="EMBL" id="CM055759">
    <property type="protein sequence ID" value="KAJ7987826.1"/>
    <property type="molecule type" value="Genomic_DNA"/>
</dbReference>
<proteinExistence type="predicted"/>
<accession>A0ACC2F911</accession>
<keyword evidence="2" id="KW-1185">Reference proteome</keyword>
<dbReference type="Proteomes" id="UP001157502">
    <property type="component" value="Chromosome 32"/>
</dbReference>
<organism evidence="1 2">
    <name type="scientific">Dallia pectoralis</name>
    <name type="common">Alaska blackfish</name>
    <dbReference type="NCBI Taxonomy" id="75939"/>
    <lineage>
        <taxon>Eukaryota</taxon>
        <taxon>Metazoa</taxon>
        <taxon>Chordata</taxon>
        <taxon>Craniata</taxon>
        <taxon>Vertebrata</taxon>
        <taxon>Euteleostomi</taxon>
        <taxon>Actinopterygii</taxon>
        <taxon>Neopterygii</taxon>
        <taxon>Teleostei</taxon>
        <taxon>Protacanthopterygii</taxon>
        <taxon>Esociformes</taxon>
        <taxon>Umbridae</taxon>
        <taxon>Dallia</taxon>
    </lineage>
</organism>
<protein>
    <submittedName>
        <fullName evidence="1">Uncharacterized protein</fullName>
    </submittedName>
</protein>
<evidence type="ECO:0000313" key="2">
    <source>
        <dbReference type="Proteomes" id="UP001157502"/>
    </source>
</evidence>
<gene>
    <name evidence="1" type="ORF">DPEC_G00330550</name>
</gene>
<comment type="caution">
    <text evidence="1">The sequence shown here is derived from an EMBL/GenBank/DDBJ whole genome shotgun (WGS) entry which is preliminary data.</text>
</comment>
<name>A0ACC2F911_DALPE</name>
<evidence type="ECO:0000313" key="1">
    <source>
        <dbReference type="EMBL" id="KAJ7987826.1"/>
    </source>
</evidence>
<sequence length="1693" mass="190682">MSGSAERPVVNGKRKVELGIKEGVSDRGRVTKEEPRRNKGKEEFKEELKEKHSGNGKRLNKEQSKERQIKVNKTSQNGRTLQKDKSETMKCTVKTTFKSKSKTAQTEGKRADTPTPVRKPIHPVILSETEESKESESDGESSVEKSEEEEECDKETEEPVSKEIETEEQETEESSEEEAVVSDTERSTEGQEEEEPKLEPREIKEKLDNKPYGNLKRNQSVPEPKLWEHEEEPVNTREEKESEPAASDGGESKKFISRKRFLPYKTATTLPPRLSSDIPAGGLKSKMLKRRSGQAAEKVDKTKTPEQPPKLTKAERKKAEKAQKAERKNAEKAQKAERKKAEKAQKAAKKNAEKAAKKNGKGKQNAEKEALLQKVRPDAAPIKNLKLAKKTKHSIKDEDASSSSDESQDDEAASTSSKLPKGPSQMLLQKAKGNKILKQEEQQDVEDGQASQRSTKNIGLILGQVKLVSVRNRTNKMLAKPEEEPGTAEFTDEVSAETPDHLIAHQKGGVPSRRVSGWIRGKLSKGFNMRSQVKAMTRAIGVSRWLPGQAVKQRERIAGSKRSLVKHRMVMRMTSKASVARKKNHTSGSGANENTAVSEEKQAGESGDEPLSTSLPAAIVFPRMNKLGLVVGKAKCIPPTQPARPSSSSPGPRTVAGVSLESPKPPKPGARLVLPVKPDLTLLRPTKKAIPGASGGAPEPGRTGSTKENTKQGPSSDTNDEDRKRKEALGSDVGASVFQGARAKLGNGEFKQTKLSMPGISGRKEGASRHGAVVIERECGAGAMRPPADGPVSGEHVRLTEEPARGSGVESWNYEEEADREVAQLMGEGGSYPVGPVGVHWAGTGKMTGDPQDWLKADTLLAHQTVEKLTKWTVYEDGDHAKTVPRQNRRGPWESEDLVQDMLEKRLNNTKVLMPGTDLAVEVDEVEDLSQLEEVCESSVLLNLKKRFHRDAIYTYIGNMLLSINPFKPLSLYTEDLRQQYQGKEQHRNPPHVYAIADAAFRQSQSSPQEQCIVISGQSGAGKTEVTKLLVHYLSSVYQGRNHNLRQPTNVMPILESFGNAKTILNNNSSRFGKYLHVHILHGVVVGTSLSKYLLEKSRVVFQAKGERNYHVFYELLEGMNDWEKQKLYLQGAETYYYLNQGVACELEGKQDKQDFLLLVQCFETIGLHADQISTVWAILSSILQLGNICFSSYENESFEVARIFSQAEARRVGSLLQVSSEALETVITHRVTETTYDRIYCPLSVESAIESRDAIAKALYSVLFDWLLEQINDWLSPTEMDCTVGVVDMYGFEDLGVNSFEQLCINFANEQLQHFVNKAVLTQEQEEYNTEQIQWYPVPSRDFHSCLDLISSRPHGILRILDDQTSLPQATDHTFLQKCHYHHGNSPYYTKPKIPLPVFTLYHSAGAVHNFLNKNHDQFRTEVVELFARSRLKMVSGLFQKVKDSYMQQRELGWRGRGHRQQPCTVAAHFQQSLSELTKRLERCKTMFVRCFKPNYVKLPGIFDVDYVSTQLRHGGILETITIRKEGYPIRIPYSFFMERYGILLVERPANMSDKEQTVALLNFVGVEEGQYQLGLTKVFLKEVLFQRVEDKWSSTQTWAAVTIQRNIRGFICRRNFRFFKQKAIVIQSHIRGHQARKYYKRLRLSFTQFWAAMMITRNTIKRRQWRFSLSLSGLIRPRFINRNIRRRPEAR</sequence>
<reference evidence="1" key="1">
    <citation type="submission" date="2021-05" db="EMBL/GenBank/DDBJ databases">
        <authorList>
            <person name="Pan Q."/>
            <person name="Jouanno E."/>
            <person name="Zahm M."/>
            <person name="Klopp C."/>
            <person name="Cabau C."/>
            <person name="Louis A."/>
            <person name="Berthelot C."/>
            <person name="Parey E."/>
            <person name="Roest Crollius H."/>
            <person name="Montfort J."/>
            <person name="Robinson-Rechavi M."/>
            <person name="Bouchez O."/>
            <person name="Lampietro C."/>
            <person name="Lopez Roques C."/>
            <person name="Donnadieu C."/>
            <person name="Postlethwait J."/>
            <person name="Bobe J."/>
            <person name="Dillon D."/>
            <person name="Chandos A."/>
            <person name="von Hippel F."/>
            <person name="Guiguen Y."/>
        </authorList>
    </citation>
    <scope>NUCLEOTIDE SEQUENCE</scope>
    <source>
        <strain evidence="1">YG-Jan2019</strain>
    </source>
</reference>